<dbReference type="EMBL" id="JARGYT010000022">
    <property type="protein sequence ID" value="MDZ5762135.1"/>
    <property type="molecule type" value="Genomic_DNA"/>
</dbReference>
<evidence type="ECO:0000313" key="3">
    <source>
        <dbReference type="Proteomes" id="UP001293791"/>
    </source>
</evidence>
<feature type="domain" description="DUF2460" evidence="1">
    <location>
        <begin position="10"/>
        <end position="203"/>
    </location>
</feature>
<evidence type="ECO:0000313" key="2">
    <source>
        <dbReference type="EMBL" id="MDZ5762135.1"/>
    </source>
</evidence>
<dbReference type="Proteomes" id="UP001293791">
    <property type="component" value="Unassembled WGS sequence"/>
</dbReference>
<organism evidence="2 3">
    <name type="scientific">Candidatus Cyrtobacter comes</name>
    <dbReference type="NCBI Taxonomy" id="675776"/>
    <lineage>
        <taxon>Bacteria</taxon>
        <taxon>Pseudomonadati</taxon>
        <taxon>Pseudomonadota</taxon>
        <taxon>Alphaproteobacteria</taxon>
        <taxon>Rickettsiales</taxon>
        <taxon>Candidatus Midichloriaceae</taxon>
        <taxon>Candidatus Cyrtobacter</taxon>
    </lineage>
</organism>
<gene>
    <name evidence="2" type="ORF">Cyrtocomes_00505</name>
</gene>
<accession>A0ABU5L7N4</accession>
<dbReference type="InterPro" id="IPR011740">
    <property type="entry name" value="DUF2460"/>
</dbReference>
<keyword evidence="3" id="KW-1185">Reference proteome</keyword>
<name>A0ABU5L7N4_9RICK</name>
<dbReference type="NCBIfam" id="TIGR02217">
    <property type="entry name" value="chp_TIGR02217"/>
    <property type="match status" value="1"/>
</dbReference>
<proteinExistence type="predicted"/>
<protein>
    <submittedName>
        <fullName evidence="2">DUF2460 domain-containing protein</fullName>
    </submittedName>
</protein>
<sequence>MKQIVNFIEERFPEDISYGSLGGPEYINNVIESLNFNEIRMPKCTNSRMRYNIMPGIKNQEQLDILISFFRICRGKLIGFRYKDWSDYKAKEEKLAICKGVETEFQLTKSYAIGNYTYVRKINKPVRNTVKILINNRVLENYDILKIDYSTGIFSFITPLLKGDVISAEFEFDVPVRFDTDYMPITMEGNNIYSCYNLNLVEIMQN</sequence>
<reference evidence="2 3" key="1">
    <citation type="submission" date="2023-02" db="EMBL/GenBank/DDBJ databases">
        <title>Host association and intracellularity evolved multiple times independently in the Rickettsiales.</title>
        <authorList>
            <person name="Castelli M."/>
            <person name="Nardi T."/>
            <person name="Gammuto L."/>
            <person name="Bellinzona G."/>
            <person name="Sabaneyeva E."/>
            <person name="Potekhin A."/>
            <person name="Serra V."/>
            <person name="Petroni G."/>
            <person name="Sassera D."/>
        </authorList>
    </citation>
    <scope>NUCLEOTIDE SEQUENCE [LARGE SCALE GENOMIC DNA]</scope>
    <source>
        <strain evidence="2 3">BOD18</strain>
    </source>
</reference>
<comment type="caution">
    <text evidence="2">The sequence shown here is derived from an EMBL/GenBank/DDBJ whole genome shotgun (WGS) entry which is preliminary data.</text>
</comment>
<evidence type="ECO:0000259" key="1">
    <source>
        <dbReference type="Pfam" id="PF09343"/>
    </source>
</evidence>
<dbReference type="Pfam" id="PF09343">
    <property type="entry name" value="DUF2460"/>
    <property type="match status" value="1"/>
</dbReference>